<dbReference type="FunFam" id="3.40.50.2000:FF:000036">
    <property type="entry name" value="Alpha,alpha-trehalose-phosphate synthase subunit Tps2"/>
    <property type="match status" value="1"/>
</dbReference>
<dbReference type="InterPro" id="IPR006379">
    <property type="entry name" value="HAD-SF_hydro_IIB"/>
</dbReference>
<keyword evidence="5" id="KW-0597">Phosphoprotein</keyword>
<comment type="subcellular location">
    <subcellularLocation>
        <location evidence="1">Cytoplasm</location>
    </subcellularLocation>
</comment>
<dbReference type="SUPFAM" id="SSF53756">
    <property type="entry name" value="UDP-Glycosyltransferase/glycogen phosphorylase"/>
    <property type="match status" value="1"/>
</dbReference>
<dbReference type="GO" id="GO:0030234">
    <property type="term" value="F:enzyme regulator activity"/>
    <property type="evidence" value="ECO:0007669"/>
    <property type="project" value="UniProtKB-ARBA"/>
</dbReference>
<gene>
    <name evidence="7" type="ORF">M501DRAFT_1005686</name>
</gene>
<dbReference type="CDD" id="cd03788">
    <property type="entry name" value="GT20_TPS"/>
    <property type="match status" value="1"/>
</dbReference>
<comment type="similarity">
    <text evidence="2">In the N-terminal section; belongs to the glycosyltransferase 20 family.</text>
</comment>
<reference evidence="7" key="1">
    <citation type="journal article" date="2020" name="Stud. Mycol.">
        <title>101 Dothideomycetes genomes: a test case for predicting lifestyles and emergence of pathogens.</title>
        <authorList>
            <person name="Haridas S."/>
            <person name="Albert R."/>
            <person name="Binder M."/>
            <person name="Bloem J."/>
            <person name="Labutti K."/>
            <person name="Salamov A."/>
            <person name="Andreopoulos B."/>
            <person name="Baker S."/>
            <person name="Barry K."/>
            <person name="Bills G."/>
            <person name="Bluhm B."/>
            <person name="Cannon C."/>
            <person name="Castanera R."/>
            <person name="Culley D."/>
            <person name="Daum C."/>
            <person name="Ezra D."/>
            <person name="Gonzalez J."/>
            <person name="Henrissat B."/>
            <person name="Kuo A."/>
            <person name="Liang C."/>
            <person name="Lipzen A."/>
            <person name="Lutzoni F."/>
            <person name="Magnuson J."/>
            <person name="Mondo S."/>
            <person name="Nolan M."/>
            <person name="Ohm R."/>
            <person name="Pangilinan J."/>
            <person name="Park H.-J."/>
            <person name="Ramirez L."/>
            <person name="Alfaro M."/>
            <person name="Sun H."/>
            <person name="Tritt A."/>
            <person name="Yoshinaga Y."/>
            <person name="Zwiers L.-H."/>
            <person name="Turgeon B."/>
            <person name="Goodwin S."/>
            <person name="Spatafora J."/>
            <person name="Crous P."/>
            <person name="Grigoriev I."/>
        </authorList>
    </citation>
    <scope>NUCLEOTIDE SEQUENCE</scope>
    <source>
        <strain evidence="7">CBS 101060</strain>
    </source>
</reference>
<dbReference type="FunFam" id="3.40.50.2000:FF:000099">
    <property type="entry name" value="Alpha,alpha-trehalose phosphate synthase subunit, putative"/>
    <property type="match status" value="1"/>
</dbReference>
<evidence type="ECO:0000256" key="2">
    <source>
        <dbReference type="ARBA" id="ARBA00005409"/>
    </source>
</evidence>
<name>A0A9P4VWR3_9PEZI</name>
<dbReference type="FunFam" id="3.30.70.1020:FF:000001">
    <property type="entry name" value="Alpha,alpha-trehalose-phosphate synthase [UDP-forming] 1"/>
    <property type="match status" value="1"/>
</dbReference>
<sequence>MPVFVVSLFLPYTVDFHDATPNESTPASKPEKRLPLRNSSIPDLKNLSTLLTTPTPPRTPAATADHIEFFSQFQPSPASHFPQPHVPRSLMRSDPHVPEWGKGAVFNQPRSRAGPTPPDTILEAGKAQDLAELQARAIAGSTKRSRRPSARDIRSPRAMSSERSQWQSGWSVEPAVEGNGGLANAIRAASEAGRIGDTFWVGTIGFPTDVLEQSQKDEIHEKLESEYEALTVFVEDSDFTGHYVHYCKTILWPLFHYQIPDHPKSKAYQDHSWKYYVTVNQAFADKIVRNYKRGDVIWIHDYHLLLAPGMVRKKLPDAQIGFFLHAAFPSSEVFRCLAMRKELLDGMLGANLVGFQTKEYAHHFLQTCSRLLIVETTHEGVQLDQRFVNVVSLPIGINPEGLGIAREHPNVLDWIRVIEARYEGKRLIVCRDKLDNVGGVRHKLLAFELFLNKYPEWRDKVVMIQVATSTTENPELAATVSDIVTRIDSTHSNLAHQPLIFLRQDIPFSQYLALLSVADAIMITSLREGMNLTAHEYILCQDGASSKKRHGPLILSEFTGSASIFGGQELSVNPWDFHWCAEAIRIALRMDSVERERRYIKLRDVVMDRTGENWCTTLFDTLDKVYKEQNMRDTMSIPRLALGPLKSSYKVAERRLFILDFEGTLASYSIDTSLQRVFDTLKEMTLDDKNIVYITSGRKPEDLERLFNTVPGLGMIAENGCFVKESDSNTWIQFPDSQKMKTWKESVKGMLDYYTQRIEGSYIEERHCYLIFHYENANDAESAARQAGDCANHINDSCENQRIHAVPTEKALLIEPVDWSKGTAVKHVFKNACHTVPDFLLVAGDDREDEIVFRWAKRRAAKGNVKHVTTVSVGNRNTEAMATLTQGTPGLLSVLQKLVTGT</sequence>
<evidence type="ECO:0000256" key="6">
    <source>
        <dbReference type="SAM" id="MobiDB-lite"/>
    </source>
</evidence>
<dbReference type="InterPro" id="IPR023214">
    <property type="entry name" value="HAD_sf"/>
</dbReference>
<feature type="compositionally biased region" description="Polar residues" evidence="6">
    <location>
        <begin position="161"/>
        <end position="170"/>
    </location>
</feature>
<accession>A0A9P4VWR3</accession>
<dbReference type="PANTHER" id="PTHR10788">
    <property type="entry name" value="TREHALOSE-6-PHOSPHATE SYNTHASE"/>
    <property type="match status" value="1"/>
</dbReference>
<dbReference type="Pfam" id="PF02358">
    <property type="entry name" value="Trehalose_PPase"/>
    <property type="match status" value="1"/>
</dbReference>
<feature type="region of interest" description="Disordered" evidence="6">
    <location>
        <begin position="137"/>
        <end position="174"/>
    </location>
</feature>
<dbReference type="GO" id="GO:0004805">
    <property type="term" value="F:trehalose-phosphatase activity"/>
    <property type="evidence" value="ECO:0007669"/>
    <property type="project" value="TreeGrafter"/>
</dbReference>
<dbReference type="NCBIfam" id="TIGR01484">
    <property type="entry name" value="HAD-SF-IIB"/>
    <property type="match status" value="1"/>
</dbReference>
<dbReference type="NCBIfam" id="TIGR00685">
    <property type="entry name" value="T6PP"/>
    <property type="match status" value="1"/>
</dbReference>
<dbReference type="Proteomes" id="UP000799429">
    <property type="component" value="Unassembled WGS sequence"/>
</dbReference>
<dbReference type="PANTHER" id="PTHR10788:SF15">
    <property type="entry name" value="TREHALOSE SYNTHASE COMPLEX REGULATORY SUBUNIT TPS3-RELATED"/>
    <property type="match status" value="1"/>
</dbReference>
<evidence type="ECO:0000313" key="8">
    <source>
        <dbReference type="Proteomes" id="UP000799429"/>
    </source>
</evidence>
<evidence type="ECO:0000256" key="1">
    <source>
        <dbReference type="ARBA" id="ARBA00004496"/>
    </source>
</evidence>
<comment type="caution">
    <text evidence="7">The sequence shown here is derived from an EMBL/GenBank/DDBJ whole genome shotgun (WGS) entry which is preliminary data.</text>
</comment>
<dbReference type="SUPFAM" id="SSF56784">
    <property type="entry name" value="HAD-like"/>
    <property type="match status" value="1"/>
</dbReference>
<dbReference type="InterPro" id="IPR003337">
    <property type="entry name" value="Trehalose_PPase"/>
</dbReference>
<dbReference type="GO" id="GO:0005829">
    <property type="term" value="C:cytosol"/>
    <property type="evidence" value="ECO:0007669"/>
    <property type="project" value="TreeGrafter"/>
</dbReference>
<dbReference type="GO" id="GO:0003825">
    <property type="term" value="F:alpha,alpha-trehalose-phosphate synthase (UDP-forming) activity"/>
    <property type="evidence" value="ECO:0007669"/>
    <property type="project" value="TreeGrafter"/>
</dbReference>
<dbReference type="InterPro" id="IPR001830">
    <property type="entry name" value="Glyco_trans_20"/>
</dbReference>
<dbReference type="OrthoDB" id="755951at2759"/>
<keyword evidence="8" id="KW-1185">Reference proteome</keyword>
<organism evidence="7 8">
    <name type="scientific">Patellaria atrata CBS 101060</name>
    <dbReference type="NCBI Taxonomy" id="1346257"/>
    <lineage>
        <taxon>Eukaryota</taxon>
        <taxon>Fungi</taxon>
        <taxon>Dikarya</taxon>
        <taxon>Ascomycota</taxon>
        <taxon>Pezizomycotina</taxon>
        <taxon>Dothideomycetes</taxon>
        <taxon>Dothideomycetes incertae sedis</taxon>
        <taxon>Patellariales</taxon>
        <taxon>Patellariaceae</taxon>
        <taxon>Patellaria</taxon>
    </lineage>
</organism>
<dbReference type="InterPro" id="IPR036412">
    <property type="entry name" value="HAD-like_sf"/>
</dbReference>
<dbReference type="Pfam" id="PF00982">
    <property type="entry name" value="Glyco_transf_20"/>
    <property type="match status" value="1"/>
</dbReference>
<evidence type="ECO:0000256" key="5">
    <source>
        <dbReference type="ARBA" id="ARBA00022553"/>
    </source>
</evidence>
<feature type="region of interest" description="Disordered" evidence="6">
    <location>
        <begin position="19"/>
        <end position="40"/>
    </location>
</feature>
<dbReference type="Gene3D" id="3.40.50.2000">
    <property type="entry name" value="Glycogen Phosphorylase B"/>
    <property type="match status" value="2"/>
</dbReference>
<dbReference type="GO" id="GO:0005946">
    <property type="term" value="C:alpha,alpha-trehalose-phosphate synthase complex (UDP-forming)"/>
    <property type="evidence" value="ECO:0007669"/>
    <property type="project" value="TreeGrafter"/>
</dbReference>
<dbReference type="Gene3D" id="3.40.50.1000">
    <property type="entry name" value="HAD superfamily/HAD-like"/>
    <property type="match status" value="1"/>
</dbReference>
<evidence type="ECO:0000256" key="4">
    <source>
        <dbReference type="ARBA" id="ARBA00022490"/>
    </source>
</evidence>
<evidence type="ECO:0000313" key="7">
    <source>
        <dbReference type="EMBL" id="KAF2842984.1"/>
    </source>
</evidence>
<dbReference type="GO" id="GO:0005992">
    <property type="term" value="P:trehalose biosynthetic process"/>
    <property type="evidence" value="ECO:0007669"/>
    <property type="project" value="InterPro"/>
</dbReference>
<protein>
    <submittedName>
        <fullName evidence="7">Glycosyltransferase family 20 protein</fullName>
    </submittedName>
</protein>
<keyword evidence="4" id="KW-0963">Cytoplasm</keyword>
<dbReference type="EMBL" id="MU006089">
    <property type="protein sequence ID" value="KAF2842984.1"/>
    <property type="molecule type" value="Genomic_DNA"/>
</dbReference>
<dbReference type="Gene3D" id="3.30.70.1020">
    <property type="entry name" value="Trehalose-6-phosphate phosphatase related protein, domain 2"/>
    <property type="match status" value="1"/>
</dbReference>
<evidence type="ECO:0000256" key="3">
    <source>
        <dbReference type="ARBA" id="ARBA00006330"/>
    </source>
</evidence>
<comment type="similarity">
    <text evidence="3">In the C-terminal section; belongs to the trehalose phosphatase family.</text>
</comment>
<dbReference type="AlphaFoldDB" id="A0A9P4VWR3"/>
<proteinExistence type="inferred from homology"/>